<dbReference type="FunFam" id="3.40.50.300:FF:000221">
    <property type="entry name" value="Multidrug ABC transporter ATP-binding protein"/>
    <property type="match status" value="1"/>
</dbReference>
<comment type="caution">
    <text evidence="12">The sequence shown here is derived from an EMBL/GenBank/DDBJ whole genome shotgun (WGS) entry which is preliminary data.</text>
</comment>
<evidence type="ECO:0000256" key="6">
    <source>
        <dbReference type="ARBA" id="ARBA00022840"/>
    </source>
</evidence>
<feature type="transmembrane region" description="Helical" evidence="9">
    <location>
        <begin position="6"/>
        <end position="23"/>
    </location>
</feature>
<name>A0A9D9GMK4_9BACL</name>
<feature type="domain" description="ABC transmembrane type-1" evidence="11">
    <location>
        <begin position="1"/>
        <end position="247"/>
    </location>
</feature>
<dbReference type="GO" id="GO:0005886">
    <property type="term" value="C:plasma membrane"/>
    <property type="evidence" value="ECO:0007669"/>
    <property type="project" value="UniProtKB-SubCell"/>
</dbReference>
<dbReference type="InterPro" id="IPR036640">
    <property type="entry name" value="ABC1_TM_sf"/>
</dbReference>
<feature type="transmembrane region" description="Helical" evidence="9">
    <location>
        <begin position="106"/>
        <end position="127"/>
    </location>
</feature>
<dbReference type="Proteomes" id="UP000823629">
    <property type="component" value="Unassembled WGS sequence"/>
</dbReference>
<dbReference type="PROSITE" id="PS50929">
    <property type="entry name" value="ABC_TM1F"/>
    <property type="match status" value="1"/>
</dbReference>
<evidence type="ECO:0000256" key="1">
    <source>
        <dbReference type="ARBA" id="ARBA00004651"/>
    </source>
</evidence>
<keyword evidence="5" id="KW-0547">Nucleotide-binding</keyword>
<evidence type="ECO:0000256" key="3">
    <source>
        <dbReference type="ARBA" id="ARBA00022475"/>
    </source>
</evidence>
<dbReference type="GO" id="GO:0005524">
    <property type="term" value="F:ATP binding"/>
    <property type="evidence" value="ECO:0007669"/>
    <property type="project" value="UniProtKB-KW"/>
</dbReference>
<dbReference type="Pfam" id="PF00005">
    <property type="entry name" value="ABC_tran"/>
    <property type="match status" value="1"/>
</dbReference>
<dbReference type="CDD" id="cd18548">
    <property type="entry name" value="ABC_6TM_Tm287_like"/>
    <property type="match status" value="1"/>
</dbReference>
<accession>A0A9D9GMK4</accession>
<feature type="transmembrane region" description="Helical" evidence="9">
    <location>
        <begin position="83"/>
        <end position="100"/>
    </location>
</feature>
<reference evidence="12" key="1">
    <citation type="submission" date="2020-10" db="EMBL/GenBank/DDBJ databases">
        <authorList>
            <person name="Gilroy R."/>
        </authorList>
    </citation>
    <scope>NUCLEOTIDE SEQUENCE</scope>
    <source>
        <strain evidence="12">1748</strain>
    </source>
</reference>
<dbReference type="SUPFAM" id="SSF52540">
    <property type="entry name" value="P-loop containing nucleoside triphosphate hydrolases"/>
    <property type="match status" value="1"/>
</dbReference>
<dbReference type="InterPro" id="IPR011527">
    <property type="entry name" value="ABC1_TM_dom"/>
</dbReference>
<dbReference type="InterPro" id="IPR003439">
    <property type="entry name" value="ABC_transporter-like_ATP-bd"/>
</dbReference>
<dbReference type="PANTHER" id="PTHR43394">
    <property type="entry name" value="ATP-DEPENDENT PERMEASE MDL1, MITOCHONDRIAL"/>
    <property type="match status" value="1"/>
</dbReference>
<proteinExistence type="predicted"/>
<organism evidence="12 13">
    <name type="scientific">Candidatus Scatoplasma merdavium</name>
    <dbReference type="NCBI Taxonomy" id="2840932"/>
    <lineage>
        <taxon>Bacteria</taxon>
        <taxon>Bacillati</taxon>
        <taxon>Bacillota</taxon>
        <taxon>Bacilli</taxon>
        <taxon>Bacillales</taxon>
        <taxon>Candidatus Scatoplasma</taxon>
    </lineage>
</organism>
<dbReference type="Gene3D" id="3.40.50.300">
    <property type="entry name" value="P-loop containing nucleotide triphosphate hydrolases"/>
    <property type="match status" value="1"/>
</dbReference>
<dbReference type="InterPro" id="IPR003593">
    <property type="entry name" value="AAA+_ATPase"/>
</dbReference>
<keyword evidence="2" id="KW-0813">Transport</keyword>
<dbReference type="Pfam" id="PF00664">
    <property type="entry name" value="ABC_membrane"/>
    <property type="match status" value="1"/>
</dbReference>
<evidence type="ECO:0000313" key="13">
    <source>
        <dbReference type="Proteomes" id="UP000823629"/>
    </source>
</evidence>
<dbReference type="GO" id="GO:0015421">
    <property type="term" value="F:ABC-type oligopeptide transporter activity"/>
    <property type="evidence" value="ECO:0007669"/>
    <property type="project" value="TreeGrafter"/>
</dbReference>
<gene>
    <name evidence="12" type="ORF">IAC78_04600</name>
</gene>
<dbReference type="SMART" id="SM00382">
    <property type="entry name" value="AAA"/>
    <property type="match status" value="1"/>
</dbReference>
<evidence type="ECO:0000256" key="7">
    <source>
        <dbReference type="ARBA" id="ARBA00022989"/>
    </source>
</evidence>
<dbReference type="PROSITE" id="PS50893">
    <property type="entry name" value="ABC_TRANSPORTER_2"/>
    <property type="match status" value="1"/>
</dbReference>
<evidence type="ECO:0000256" key="9">
    <source>
        <dbReference type="SAM" id="Phobius"/>
    </source>
</evidence>
<comment type="subcellular location">
    <subcellularLocation>
        <location evidence="1">Cell membrane</location>
        <topology evidence="1">Multi-pass membrane protein</topology>
    </subcellularLocation>
</comment>
<evidence type="ECO:0000256" key="8">
    <source>
        <dbReference type="ARBA" id="ARBA00023136"/>
    </source>
</evidence>
<evidence type="ECO:0000259" key="11">
    <source>
        <dbReference type="PROSITE" id="PS50929"/>
    </source>
</evidence>
<keyword evidence="7 9" id="KW-1133">Transmembrane helix</keyword>
<dbReference type="PROSITE" id="PS00211">
    <property type="entry name" value="ABC_TRANSPORTER_1"/>
    <property type="match status" value="1"/>
</dbReference>
<dbReference type="PANTHER" id="PTHR43394:SF1">
    <property type="entry name" value="ATP-BINDING CASSETTE SUB-FAMILY B MEMBER 10, MITOCHONDRIAL"/>
    <property type="match status" value="1"/>
</dbReference>
<keyword evidence="6 12" id="KW-0067">ATP-binding</keyword>
<evidence type="ECO:0000256" key="5">
    <source>
        <dbReference type="ARBA" id="ARBA00022741"/>
    </source>
</evidence>
<feature type="non-terminal residue" evidence="12">
    <location>
        <position position="1"/>
    </location>
</feature>
<evidence type="ECO:0000256" key="2">
    <source>
        <dbReference type="ARBA" id="ARBA00022448"/>
    </source>
</evidence>
<reference evidence="12" key="2">
    <citation type="journal article" date="2021" name="PeerJ">
        <title>Extensive microbial diversity within the chicken gut microbiome revealed by metagenomics and culture.</title>
        <authorList>
            <person name="Gilroy R."/>
            <person name="Ravi A."/>
            <person name="Getino M."/>
            <person name="Pursley I."/>
            <person name="Horton D.L."/>
            <person name="Alikhan N.F."/>
            <person name="Baker D."/>
            <person name="Gharbi K."/>
            <person name="Hall N."/>
            <person name="Watson M."/>
            <person name="Adriaenssens E.M."/>
            <person name="Foster-Nyarko E."/>
            <person name="Jarju S."/>
            <person name="Secka A."/>
            <person name="Antonio M."/>
            <person name="Oren A."/>
            <person name="Chaudhuri R.R."/>
            <person name="La Ragione R."/>
            <person name="Hildebrand F."/>
            <person name="Pallen M.J."/>
        </authorList>
    </citation>
    <scope>NUCLEOTIDE SEQUENCE</scope>
    <source>
        <strain evidence="12">1748</strain>
    </source>
</reference>
<evidence type="ECO:0000256" key="4">
    <source>
        <dbReference type="ARBA" id="ARBA00022692"/>
    </source>
</evidence>
<feature type="transmembrane region" description="Helical" evidence="9">
    <location>
        <begin position="194"/>
        <end position="212"/>
    </location>
</feature>
<dbReference type="AlphaFoldDB" id="A0A9D9GMK4"/>
<dbReference type="SUPFAM" id="SSF90123">
    <property type="entry name" value="ABC transporter transmembrane region"/>
    <property type="match status" value="1"/>
</dbReference>
<evidence type="ECO:0000259" key="10">
    <source>
        <dbReference type="PROSITE" id="PS50893"/>
    </source>
</evidence>
<sequence>IYLTGSIIVLFAVISLVTGYLYSRFSAKTASVFGREIRHAQFKKIEEYSFSNIDKFEASSLVTRVINDSAMVQNTLTSVMRPLVRAPLMLILGIGLSFAINWELAIIFICLAPLLAVSMFFIVRHVAPRFMILQKSLDNLNLVIQENLIAIRVIKAFVRKDYQIEKFEKVNWHYTDVVEKTFRVVSLGTPISQVIMYTAMLLVMWFGGSLMINSTIEEGALTGVFSYVVQTFNSLMMVSNICISIARSLASCYRIDQVLVEVPTIEDGKDSSKHIKDGEIEFIDVDFKYDIQGKENVLENLNFKIEPGEMIGVIGSTGSGKSTLVELILRLYDVTNGKVLIDGENVKDYSLYNLREEISIVLQKNFLFSGSLRDNLKWGDKLASDEELLSACKLACVDEFLPRLQGGLDYELGANGSNVSGGQKQRICIARALLKKPKILILDDATSALDTATERRLIDNLKAEKNMTVIIITQRLSSLANCSRVLVLDNGRISGFDNKEKLLENNHIYADFYHTQKKGTQL</sequence>
<dbReference type="Gene3D" id="1.20.1560.10">
    <property type="entry name" value="ABC transporter type 1, transmembrane domain"/>
    <property type="match status" value="1"/>
</dbReference>
<protein>
    <submittedName>
        <fullName evidence="12">ABC transporter ATP-binding protein</fullName>
    </submittedName>
</protein>
<dbReference type="InterPro" id="IPR017871">
    <property type="entry name" value="ABC_transporter-like_CS"/>
</dbReference>
<dbReference type="EMBL" id="JADING010000134">
    <property type="protein sequence ID" value="MBO8414727.1"/>
    <property type="molecule type" value="Genomic_DNA"/>
</dbReference>
<keyword evidence="8 9" id="KW-0472">Membrane</keyword>
<evidence type="ECO:0000313" key="12">
    <source>
        <dbReference type="EMBL" id="MBO8414727.1"/>
    </source>
</evidence>
<keyword evidence="3" id="KW-1003">Cell membrane</keyword>
<keyword evidence="4 9" id="KW-0812">Transmembrane</keyword>
<dbReference type="InterPro" id="IPR027417">
    <property type="entry name" value="P-loop_NTPase"/>
</dbReference>
<feature type="domain" description="ABC transporter" evidence="10">
    <location>
        <begin position="280"/>
        <end position="515"/>
    </location>
</feature>
<dbReference type="InterPro" id="IPR039421">
    <property type="entry name" value="Type_1_exporter"/>
</dbReference>
<dbReference type="GO" id="GO:0016887">
    <property type="term" value="F:ATP hydrolysis activity"/>
    <property type="evidence" value="ECO:0007669"/>
    <property type="project" value="InterPro"/>
</dbReference>